<proteinExistence type="predicted"/>
<protein>
    <recommendedName>
        <fullName evidence="3">DUF2332 domain-containing protein</fullName>
    </recommendedName>
</protein>
<dbReference type="Pfam" id="PF10094">
    <property type="entry name" value="DUF2332"/>
    <property type="match status" value="1"/>
</dbReference>
<evidence type="ECO:0008006" key="3">
    <source>
        <dbReference type="Google" id="ProtNLM"/>
    </source>
</evidence>
<dbReference type="InterPro" id="IPR011200">
    <property type="entry name" value="UCP012608"/>
</dbReference>
<name>A0ABN2NQ20_9PSEU</name>
<dbReference type="RefSeq" id="WP_344427508.1">
    <property type="nucleotide sequence ID" value="NZ_BAAAQK010000028.1"/>
</dbReference>
<evidence type="ECO:0000313" key="2">
    <source>
        <dbReference type="Proteomes" id="UP001500449"/>
    </source>
</evidence>
<sequence length="373" mass="39636">MTDTRATVAAQARAVADAWSPPGAPESWWLTAALLATIADDEVLLDLAAAVPPDRLPALLLSAAVRRLVTELPDEPLARHFPVPGGAQPPRDPGFAAELGAFARAHRDELAALCAEHRYQMNEAGRCADVLPVLARIAAADPRPLALVDLGTGAGLALHSDRYHYAYRGNETWTAGDPASPVQLECEVRSGRPPVALPVLADRVGIDVEPLDLRDPGTRAWLAACVPPEAGAVTRFAAASAIAAARPARTVRGDLLEVLPDVVASLPPGPVCVVDTYVHVFLPPERLARFDTVLAGLSADRDVHWISVDPLVPLGPEAHSTVQGLDVPPEWVEDNRRGGVFGVIGHAAYRDGTRTAEVLGRAHPSAAWLEWLR</sequence>
<evidence type="ECO:0000313" key="1">
    <source>
        <dbReference type="EMBL" id="GAA1879005.1"/>
    </source>
</evidence>
<dbReference type="Proteomes" id="UP001500449">
    <property type="component" value="Unassembled WGS sequence"/>
</dbReference>
<organism evidence="1 2">
    <name type="scientific">Pseudonocardia ailaonensis</name>
    <dbReference type="NCBI Taxonomy" id="367279"/>
    <lineage>
        <taxon>Bacteria</taxon>
        <taxon>Bacillati</taxon>
        <taxon>Actinomycetota</taxon>
        <taxon>Actinomycetes</taxon>
        <taxon>Pseudonocardiales</taxon>
        <taxon>Pseudonocardiaceae</taxon>
        <taxon>Pseudonocardia</taxon>
    </lineage>
</organism>
<reference evidence="1 2" key="1">
    <citation type="journal article" date="2019" name="Int. J. Syst. Evol. Microbiol.">
        <title>The Global Catalogue of Microorganisms (GCM) 10K type strain sequencing project: providing services to taxonomists for standard genome sequencing and annotation.</title>
        <authorList>
            <consortium name="The Broad Institute Genomics Platform"/>
            <consortium name="The Broad Institute Genome Sequencing Center for Infectious Disease"/>
            <person name="Wu L."/>
            <person name="Ma J."/>
        </authorList>
    </citation>
    <scope>NUCLEOTIDE SEQUENCE [LARGE SCALE GENOMIC DNA]</scope>
    <source>
        <strain evidence="1 2">JCM 16009</strain>
    </source>
</reference>
<comment type="caution">
    <text evidence="1">The sequence shown here is derived from an EMBL/GenBank/DDBJ whole genome shotgun (WGS) entry which is preliminary data.</text>
</comment>
<accession>A0ABN2NQ20</accession>
<dbReference type="EMBL" id="BAAAQK010000028">
    <property type="protein sequence ID" value="GAA1879005.1"/>
    <property type="molecule type" value="Genomic_DNA"/>
</dbReference>
<gene>
    <name evidence="1" type="ORF">GCM10009836_70520</name>
</gene>
<keyword evidence="2" id="KW-1185">Reference proteome</keyword>